<evidence type="ECO:0000256" key="7">
    <source>
        <dbReference type="ARBA" id="ARBA00023002"/>
    </source>
</evidence>
<dbReference type="Proteomes" id="UP001161325">
    <property type="component" value="Unassembled WGS sequence"/>
</dbReference>
<dbReference type="Gene3D" id="3.20.20.220">
    <property type="match status" value="1"/>
</dbReference>
<keyword evidence="5 8" id="KW-0808">Transferase</keyword>
<evidence type="ECO:0000256" key="5">
    <source>
        <dbReference type="ARBA" id="ARBA00022679"/>
    </source>
</evidence>
<evidence type="ECO:0000256" key="3">
    <source>
        <dbReference type="ARBA" id="ARBA00022603"/>
    </source>
</evidence>
<dbReference type="AlphaFoldDB" id="A0AA37QIJ6"/>
<dbReference type="Pfam" id="PF02574">
    <property type="entry name" value="S-methyl_trans"/>
    <property type="match status" value="1"/>
</dbReference>
<dbReference type="PANTHER" id="PTHR11103:SF18">
    <property type="entry name" value="SLR1189 PROTEIN"/>
    <property type="match status" value="1"/>
</dbReference>
<accession>A0AA37QIJ6</accession>
<dbReference type="CDD" id="cd00537">
    <property type="entry name" value="MTHFR"/>
    <property type="match status" value="1"/>
</dbReference>
<feature type="binding site" evidence="8">
    <location>
        <position position="285"/>
    </location>
    <ligand>
        <name>Zn(2+)</name>
        <dbReference type="ChEBI" id="CHEBI:29105"/>
    </ligand>
</feature>
<evidence type="ECO:0000256" key="4">
    <source>
        <dbReference type="ARBA" id="ARBA00022630"/>
    </source>
</evidence>
<keyword evidence="3 8" id="KW-0489">Methyltransferase</keyword>
<sequence length="651" mass="68560">MSDARAAALERFLDPSEVVLVDGAMGTMLYTRGVFINQCYDELALRAPELVRDVHRAYVAAGAEVLETNTFGANRAKLATYGLEGSVAAINRKAAELAREAAADAPGGRHPVLVAGAVGPLGLRIEPYGPTSRDEARGMFAEQMAALREGGADLFVLETFGDLLELEQALRAAREVDPAVPVVAMTTVGEDLRTPFGAAPADVARALDAWGADVIGLNCSVGPQTILEAIEQMAAVTHRKLAAMPNAGMPREVGGRRIYMASAEYFATYARHLVQGGAKIVGGCCGTTPDHIRAMSQALRVERAIAAQGRRSAAPASTAELRAVEAARPTGVTPVPLAERSRLGAKLARGEFVTTVEIVPPRGIDTAKLLADAGTLHAAGVDAINVPDGPRAQSRMGAIATSLLIEQRVGIESVTHYACRDRNLLGMLSDLLGAAGLGLHNLLLITGDPPKMGPYPDATAVFDIDAIGLTNLVSGLNRGLDPGGNALGAPTRFVVGVGVNPAAIDPAHERQRFAYKVEAGAEYAITQPVFDPAQLERFLRTIDDVRIPVIAGIWPLVSARNAEFLANEVPGVTVPESVLTRMRTANARSKEHAVAEGIAIAREMLELVRGEVQGVQVSAPFGRVELALEVFADARVAPAPLHRPETVAAPR</sequence>
<dbReference type="GO" id="GO:0006555">
    <property type="term" value="P:methionine metabolic process"/>
    <property type="evidence" value="ECO:0007669"/>
    <property type="project" value="InterPro"/>
</dbReference>
<keyword evidence="11" id="KW-1185">Reference proteome</keyword>
<dbReference type="SUPFAM" id="SSF82282">
    <property type="entry name" value="Homocysteine S-methyltransferase"/>
    <property type="match status" value="1"/>
</dbReference>
<keyword evidence="4" id="KW-0285">Flavoprotein</keyword>
<evidence type="ECO:0000256" key="6">
    <source>
        <dbReference type="ARBA" id="ARBA00022827"/>
    </source>
</evidence>
<dbReference type="InterPro" id="IPR003726">
    <property type="entry name" value="HCY_dom"/>
</dbReference>
<evidence type="ECO:0000256" key="1">
    <source>
        <dbReference type="ARBA" id="ARBA00001974"/>
    </source>
</evidence>
<evidence type="ECO:0000256" key="8">
    <source>
        <dbReference type="PROSITE-ProRule" id="PRU00333"/>
    </source>
</evidence>
<comment type="pathway">
    <text evidence="2">One-carbon metabolism; tetrahydrofolate interconversion.</text>
</comment>
<evidence type="ECO:0000256" key="2">
    <source>
        <dbReference type="ARBA" id="ARBA00004777"/>
    </source>
</evidence>
<dbReference type="GO" id="GO:0046872">
    <property type="term" value="F:metal ion binding"/>
    <property type="evidence" value="ECO:0007669"/>
    <property type="project" value="UniProtKB-KW"/>
</dbReference>
<dbReference type="InterPro" id="IPR036589">
    <property type="entry name" value="HCY_dom_sf"/>
</dbReference>
<dbReference type="Pfam" id="PF02219">
    <property type="entry name" value="MTHFR"/>
    <property type="match status" value="1"/>
</dbReference>
<dbReference type="PROSITE" id="PS50970">
    <property type="entry name" value="HCY"/>
    <property type="match status" value="1"/>
</dbReference>
<feature type="binding site" evidence="8">
    <location>
        <position position="284"/>
    </location>
    <ligand>
        <name>Zn(2+)</name>
        <dbReference type="ChEBI" id="CHEBI:29105"/>
    </ligand>
</feature>
<feature type="domain" description="Hcy-binding" evidence="9">
    <location>
        <begin position="7"/>
        <end position="299"/>
    </location>
</feature>
<name>A0AA37QIJ6_9BACT</name>
<dbReference type="GO" id="GO:0004489">
    <property type="term" value="F:methylenetetrahydrofolate reductase [NAD(P)H] activity"/>
    <property type="evidence" value="ECO:0007669"/>
    <property type="project" value="InterPro"/>
</dbReference>
<feature type="binding site" evidence="8">
    <location>
        <position position="219"/>
    </location>
    <ligand>
        <name>Zn(2+)</name>
        <dbReference type="ChEBI" id="CHEBI:29105"/>
    </ligand>
</feature>
<comment type="cofactor">
    <cofactor evidence="8">
        <name>Zn(2+)</name>
        <dbReference type="ChEBI" id="CHEBI:29105"/>
    </cofactor>
</comment>
<keyword evidence="8" id="KW-0479">Metal-binding</keyword>
<reference evidence="10" key="1">
    <citation type="submission" date="2022-08" db="EMBL/GenBank/DDBJ databases">
        <title>Draft genome sequencing of Roseisolibacter agri AW1220.</title>
        <authorList>
            <person name="Tobiishi Y."/>
            <person name="Tonouchi A."/>
        </authorList>
    </citation>
    <scope>NUCLEOTIDE SEQUENCE</scope>
    <source>
        <strain evidence="10">AW1220</strain>
    </source>
</reference>
<keyword evidence="7" id="KW-0560">Oxidoreductase</keyword>
<comment type="caution">
    <text evidence="10">The sequence shown here is derived from an EMBL/GenBank/DDBJ whole genome shotgun (WGS) entry which is preliminary data.</text>
</comment>
<dbReference type="EMBL" id="BRXS01000005">
    <property type="protein sequence ID" value="GLC27165.1"/>
    <property type="molecule type" value="Genomic_DNA"/>
</dbReference>
<organism evidence="10 11">
    <name type="scientific">Roseisolibacter agri</name>
    <dbReference type="NCBI Taxonomy" id="2014610"/>
    <lineage>
        <taxon>Bacteria</taxon>
        <taxon>Pseudomonadati</taxon>
        <taxon>Gemmatimonadota</taxon>
        <taxon>Gemmatimonadia</taxon>
        <taxon>Gemmatimonadales</taxon>
        <taxon>Gemmatimonadaceae</taxon>
        <taxon>Roseisolibacter</taxon>
    </lineage>
</organism>
<comment type="cofactor">
    <cofactor evidence="1">
        <name>FAD</name>
        <dbReference type="ChEBI" id="CHEBI:57692"/>
    </cofactor>
</comment>
<evidence type="ECO:0000313" key="10">
    <source>
        <dbReference type="EMBL" id="GLC27165.1"/>
    </source>
</evidence>
<dbReference type="GO" id="GO:0008168">
    <property type="term" value="F:methyltransferase activity"/>
    <property type="evidence" value="ECO:0007669"/>
    <property type="project" value="UniProtKB-UniRule"/>
</dbReference>
<dbReference type="NCBIfam" id="NF006396">
    <property type="entry name" value="PRK08645.1"/>
    <property type="match status" value="1"/>
</dbReference>
<proteinExistence type="predicted"/>
<gene>
    <name evidence="10" type="primary">metF-2</name>
    <name evidence="10" type="ORF">rosag_36780</name>
</gene>
<evidence type="ECO:0000313" key="11">
    <source>
        <dbReference type="Proteomes" id="UP001161325"/>
    </source>
</evidence>
<dbReference type="SUPFAM" id="SSF51730">
    <property type="entry name" value="FAD-linked oxidoreductase"/>
    <property type="match status" value="1"/>
</dbReference>
<dbReference type="GO" id="GO:0032259">
    <property type="term" value="P:methylation"/>
    <property type="evidence" value="ECO:0007669"/>
    <property type="project" value="UniProtKB-KW"/>
</dbReference>
<dbReference type="InterPro" id="IPR029041">
    <property type="entry name" value="FAD-linked_oxidoreductase-like"/>
</dbReference>
<keyword evidence="6" id="KW-0274">FAD</keyword>
<protein>
    <submittedName>
        <fullName evidence="10">Bifunctional homocysteine S-methyltransferase/methylenetetrahydrofolate reductase</fullName>
    </submittedName>
</protein>
<dbReference type="PANTHER" id="PTHR11103">
    <property type="entry name" value="SLR1189 PROTEIN"/>
    <property type="match status" value="1"/>
</dbReference>
<dbReference type="Gene3D" id="3.20.20.330">
    <property type="entry name" value="Homocysteine-binding-like domain"/>
    <property type="match status" value="1"/>
</dbReference>
<dbReference type="InterPro" id="IPR003171">
    <property type="entry name" value="Mehydrof_redctse-like"/>
</dbReference>
<keyword evidence="8" id="KW-0862">Zinc</keyword>
<evidence type="ECO:0000259" key="9">
    <source>
        <dbReference type="PROSITE" id="PS50970"/>
    </source>
</evidence>